<dbReference type="PANTHER" id="PTHR30373">
    <property type="entry name" value="UPF0603 PROTEIN YGCG"/>
    <property type="match status" value="1"/>
</dbReference>
<comment type="caution">
    <text evidence="3">The sequence shown here is derived from an EMBL/GenBank/DDBJ whole genome shotgun (WGS) entry which is preliminary data.</text>
</comment>
<evidence type="ECO:0000313" key="4">
    <source>
        <dbReference type="Proteomes" id="UP000324143"/>
    </source>
</evidence>
<evidence type="ECO:0000313" key="3">
    <source>
        <dbReference type="EMBL" id="TYB31083.1"/>
    </source>
</evidence>
<dbReference type="AlphaFoldDB" id="A0A5D0MHJ2"/>
<organism evidence="3 4">
    <name type="scientific">Candidatus Mcinerneyibacterium aminivorans</name>
    <dbReference type="NCBI Taxonomy" id="2703815"/>
    <lineage>
        <taxon>Bacteria</taxon>
        <taxon>Candidatus Macinerneyibacteriota</taxon>
        <taxon>Candidatus Mcinerneyibacteria</taxon>
        <taxon>Candidatus Mcinerneyibacteriales</taxon>
        <taxon>Candidatus Mcinerneyibacteriaceae</taxon>
        <taxon>Candidatus Mcinerneyibacterium</taxon>
    </lineage>
</organism>
<sequence>MKKRYIIFLFLFFFLLTFSINPQTPPKPTNFFVDNADVLNTDQKQILIKINNILQNKTGAEIAVLIEQKLEDVDPFNYSVSIFESWKPGSREKDNGILILLIKDNKNIEVRTGYGVEGFLPDGKIGRYIDKYFIPYAQNAKLGEGVINLVYLFGSEIAKENGFNLKNQLQGNIRTNKNNQNINKKAALPGGLIILLIILYIFPPTRPFAIMLFMILLRRGGGFGGTGGFGGGFGGFGGGSTGGGGAGRSW</sequence>
<feature type="transmembrane region" description="Helical" evidence="1">
    <location>
        <begin position="186"/>
        <end position="202"/>
    </location>
</feature>
<dbReference type="PANTHER" id="PTHR30373:SF2">
    <property type="entry name" value="UPF0603 PROTEIN YGCG"/>
    <property type="match status" value="1"/>
</dbReference>
<dbReference type="Pfam" id="PF04536">
    <property type="entry name" value="TPM_phosphatase"/>
    <property type="match status" value="1"/>
</dbReference>
<keyword evidence="1" id="KW-0472">Membrane</keyword>
<gene>
    <name evidence="3" type="ORF">FXF47_05875</name>
</gene>
<accession>A0A5D0MHJ2</accession>
<keyword evidence="4" id="KW-1185">Reference proteome</keyword>
<reference evidence="3" key="1">
    <citation type="submission" date="2019-08" db="EMBL/GenBank/DDBJ databases">
        <title>Genomic characterization of a novel candidate phylum (ARYD3) from a high temperature, high salinity tertiary oil reservoir in north central Oklahoma, USA.</title>
        <authorList>
            <person name="Youssef N.H."/>
            <person name="Yadav A."/>
            <person name="Elshahed M.S."/>
        </authorList>
    </citation>
    <scope>NUCLEOTIDE SEQUENCE [LARGE SCALE GENOMIC DNA]</scope>
    <source>
        <strain evidence="3">ARYD3</strain>
    </source>
</reference>
<proteinExistence type="predicted"/>
<dbReference type="Gene3D" id="3.10.310.50">
    <property type="match status" value="1"/>
</dbReference>
<evidence type="ECO:0000259" key="2">
    <source>
        <dbReference type="Pfam" id="PF04536"/>
    </source>
</evidence>
<dbReference type="EMBL" id="VSIX01000056">
    <property type="protein sequence ID" value="TYB31083.1"/>
    <property type="molecule type" value="Genomic_DNA"/>
</dbReference>
<feature type="domain" description="TPM" evidence="2">
    <location>
        <begin position="33"/>
        <end position="150"/>
    </location>
</feature>
<keyword evidence="1" id="KW-0812">Transmembrane</keyword>
<evidence type="ECO:0000256" key="1">
    <source>
        <dbReference type="SAM" id="Phobius"/>
    </source>
</evidence>
<name>A0A5D0MHJ2_9BACT</name>
<protein>
    <submittedName>
        <fullName evidence="3">TPM domain-containing protein</fullName>
    </submittedName>
</protein>
<keyword evidence="1" id="KW-1133">Transmembrane helix</keyword>
<dbReference type="Proteomes" id="UP000324143">
    <property type="component" value="Unassembled WGS sequence"/>
</dbReference>
<dbReference type="InterPro" id="IPR007621">
    <property type="entry name" value="TPM_dom"/>
</dbReference>